<dbReference type="EMBL" id="BGPR01000048">
    <property type="protein sequence ID" value="GBL86456.1"/>
    <property type="molecule type" value="Genomic_DNA"/>
</dbReference>
<dbReference type="AlphaFoldDB" id="A0A4Y2B587"/>
<name>A0A4Y2B587_ARAVE</name>
<evidence type="ECO:0008006" key="4">
    <source>
        <dbReference type="Google" id="ProtNLM"/>
    </source>
</evidence>
<evidence type="ECO:0000256" key="1">
    <source>
        <dbReference type="SAM" id="SignalP"/>
    </source>
</evidence>
<evidence type="ECO:0000313" key="2">
    <source>
        <dbReference type="EMBL" id="GBL86456.1"/>
    </source>
</evidence>
<reference evidence="2 3" key="1">
    <citation type="journal article" date="2019" name="Sci. Rep.">
        <title>Orb-weaving spider Araneus ventricosus genome elucidates the spidroin gene catalogue.</title>
        <authorList>
            <person name="Kono N."/>
            <person name="Nakamura H."/>
            <person name="Ohtoshi R."/>
            <person name="Moran D.A.P."/>
            <person name="Shinohara A."/>
            <person name="Yoshida Y."/>
            <person name="Fujiwara M."/>
            <person name="Mori M."/>
            <person name="Tomita M."/>
            <person name="Arakawa K."/>
        </authorList>
    </citation>
    <scope>NUCLEOTIDE SEQUENCE [LARGE SCALE GENOMIC DNA]</scope>
</reference>
<accession>A0A4Y2B587</accession>
<evidence type="ECO:0000313" key="3">
    <source>
        <dbReference type="Proteomes" id="UP000499080"/>
    </source>
</evidence>
<sequence length="108" mass="11827">MIMFLASFICLAFVPCPLNRFCCHNVIRYGGHGAAFCLAFVLHLFPSRWQAEWDNVETGRSVCSIIQKITNSCTGPENASNSPLVMGPSPTTLRDSVSIQQTTADMGK</sequence>
<feature type="chain" id="PRO_5021321747" description="Secreted protein" evidence="1">
    <location>
        <begin position="20"/>
        <end position="108"/>
    </location>
</feature>
<feature type="signal peptide" evidence="1">
    <location>
        <begin position="1"/>
        <end position="19"/>
    </location>
</feature>
<comment type="caution">
    <text evidence="2">The sequence shown here is derived from an EMBL/GenBank/DDBJ whole genome shotgun (WGS) entry which is preliminary data.</text>
</comment>
<protein>
    <recommendedName>
        <fullName evidence="4">Secreted protein</fullName>
    </recommendedName>
</protein>
<dbReference type="Proteomes" id="UP000499080">
    <property type="component" value="Unassembled WGS sequence"/>
</dbReference>
<proteinExistence type="predicted"/>
<gene>
    <name evidence="2" type="ORF">AVEN_164609_1</name>
</gene>
<keyword evidence="3" id="KW-1185">Reference proteome</keyword>
<keyword evidence="1" id="KW-0732">Signal</keyword>
<organism evidence="2 3">
    <name type="scientific">Araneus ventricosus</name>
    <name type="common">Orbweaver spider</name>
    <name type="synonym">Epeira ventricosa</name>
    <dbReference type="NCBI Taxonomy" id="182803"/>
    <lineage>
        <taxon>Eukaryota</taxon>
        <taxon>Metazoa</taxon>
        <taxon>Ecdysozoa</taxon>
        <taxon>Arthropoda</taxon>
        <taxon>Chelicerata</taxon>
        <taxon>Arachnida</taxon>
        <taxon>Araneae</taxon>
        <taxon>Araneomorphae</taxon>
        <taxon>Entelegynae</taxon>
        <taxon>Araneoidea</taxon>
        <taxon>Araneidae</taxon>
        <taxon>Araneus</taxon>
    </lineage>
</organism>